<evidence type="ECO:0000259" key="6">
    <source>
        <dbReference type="Pfam" id="PF08170"/>
    </source>
</evidence>
<accession>A0A3M7PB88</accession>
<evidence type="ECO:0000256" key="3">
    <source>
        <dbReference type="ARBA" id="ARBA00023242"/>
    </source>
</evidence>
<dbReference type="GO" id="GO:0000172">
    <property type="term" value="C:ribonuclease MRP complex"/>
    <property type="evidence" value="ECO:0007669"/>
    <property type="project" value="InterPro"/>
</dbReference>
<dbReference type="EC" id="3.1.26.5" evidence="7"/>
<proteinExistence type="predicted"/>
<comment type="subcellular location">
    <subcellularLocation>
        <location evidence="1">Nucleus</location>
    </subcellularLocation>
</comment>
<dbReference type="InterPro" id="IPR012590">
    <property type="entry name" value="POPLD_dom"/>
</dbReference>
<keyword evidence="2" id="KW-0819">tRNA processing</keyword>
<dbReference type="InterPro" id="IPR009723">
    <property type="entry name" value="Pop1_N"/>
</dbReference>
<evidence type="ECO:0000256" key="1">
    <source>
        <dbReference type="ARBA" id="ARBA00004123"/>
    </source>
</evidence>
<feature type="region of interest" description="Disordered" evidence="4">
    <location>
        <begin position="68"/>
        <end position="97"/>
    </location>
</feature>
<reference evidence="7 8" key="1">
    <citation type="journal article" date="2018" name="Sci. Rep.">
        <title>Genomic signatures of local adaptation to the degree of environmental predictability in rotifers.</title>
        <authorList>
            <person name="Franch-Gras L."/>
            <person name="Hahn C."/>
            <person name="Garcia-Roger E.M."/>
            <person name="Carmona M.J."/>
            <person name="Serra M."/>
            <person name="Gomez A."/>
        </authorList>
    </citation>
    <scope>NUCLEOTIDE SEQUENCE [LARGE SCALE GENOMIC DNA]</scope>
    <source>
        <strain evidence="7">HYR1</strain>
    </source>
</reference>
<keyword evidence="8" id="KW-1185">Reference proteome</keyword>
<protein>
    <submittedName>
        <fullName evidence="7">Ribonucleases P MRP subunit POP1</fullName>
        <ecNumber evidence="7">3.1.26.5</ecNumber>
    </submittedName>
</protein>
<dbReference type="Pfam" id="PF08170">
    <property type="entry name" value="POPLD"/>
    <property type="match status" value="1"/>
</dbReference>
<dbReference type="EMBL" id="REGN01012316">
    <property type="protein sequence ID" value="RMZ95977.1"/>
    <property type="molecule type" value="Genomic_DNA"/>
</dbReference>
<keyword evidence="3" id="KW-0539">Nucleus</keyword>
<dbReference type="InterPro" id="IPR039182">
    <property type="entry name" value="Pop1"/>
</dbReference>
<feature type="compositionally biased region" description="Basic residues" evidence="4">
    <location>
        <begin position="68"/>
        <end position="94"/>
    </location>
</feature>
<organism evidence="7 8">
    <name type="scientific">Brachionus plicatilis</name>
    <name type="common">Marine rotifer</name>
    <name type="synonym">Brachionus muelleri</name>
    <dbReference type="NCBI Taxonomy" id="10195"/>
    <lineage>
        <taxon>Eukaryota</taxon>
        <taxon>Metazoa</taxon>
        <taxon>Spiralia</taxon>
        <taxon>Gnathifera</taxon>
        <taxon>Rotifera</taxon>
        <taxon>Eurotatoria</taxon>
        <taxon>Monogononta</taxon>
        <taxon>Pseudotrocha</taxon>
        <taxon>Ploima</taxon>
        <taxon>Brachionidae</taxon>
        <taxon>Brachionus</taxon>
    </lineage>
</organism>
<evidence type="ECO:0000259" key="5">
    <source>
        <dbReference type="Pfam" id="PF06978"/>
    </source>
</evidence>
<comment type="caution">
    <text evidence="7">The sequence shown here is derived from an EMBL/GenBank/DDBJ whole genome shotgun (WGS) entry which is preliminary data.</text>
</comment>
<dbReference type="STRING" id="10195.A0A3M7PB88"/>
<evidence type="ECO:0000256" key="4">
    <source>
        <dbReference type="SAM" id="MobiDB-lite"/>
    </source>
</evidence>
<gene>
    <name evidence="7" type="ORF">BpHYR1_013725</name>
</gene>
<dbReference type="PANTHER" id="PTHR22731:SF3">
    <property type="entry name" value="RIBONUCLEASES P_MRP PROTEIN SUBUNIT POP1"/>
    <property type="match status" value="1"/>
</dbReference>
<dbReference type="GO" id="GO:0005655">
    <property type="term" value="C:nucleolar ribonuclease P complex"/>
    <property type="evidence" value="ECO:0007669"/>
    <property type="project" value="InterPro"/>
</dbReference>
<evidence type="ECO:0000256" key="2">
    <source>
        <dbReference type="ARBA" id="ARBA00022694"/>
    </source>
</evidence>
<dbReference type="Pfam" id="PF06978">
    <property type="entry name" value="POP1_N"/>
    <property type="match status" value="1"/>
</dbReference>
<dbReference type="Proteomes" id="UP000276133">
    <property type="component" value="Unassembled WGS sequence"/>
</dbReference>
<dbReference type="GO" id="GO:0004526">
    <property type="term" value="F:ribonuclease P activity"/>
    <property type="evidence" value="ECO:0007669"/>
    <property type="project" value="UniProtKB-EC"/>
</dbReference>
<dbReference type="PANTHER" id="PTHR22731">
    <property type="entry name" value="RIBONUCLEASES P/MRP PROTEIN SUBUNIT POP1"/>
    <property type="match status" value="1"/>
</dbReference>
<feature type="domain" description="Pop1 N-terminal" evidence="5">
    <location>
        <begin position="81"/>
        <end position="166"/>
    </location>
</feature>
<dbReference type="OrthoDB" id="442863at2759"/>
<name>A0A3M7PB88_BRAPC</name>
<evidence type="ECO:0000313" key="8">
    <source>
        <dbReference type="Proteomes" id="UP000276133"/>
    </source>
</evidence>
<evidence type="ECO:0000313" key="7">
    <source>
        <dbReference type="EMBL" id="RMZ95977.1"/>
    </source>
</evidence>
<keyword evidence="7" id="KW-0378">Hydrolase</keyword>
<sequence>MESKNESDLAHEVDVLKYASFRHKEVQLLSNEAFLSKENKQKSLFQLLPRHMRRRTMGFIRKRLPHRIRKQAQIKPPSKIKKRPSRKFRRRPSNLRKEYERRKKLDDNMWLETHIWHAKRFHMTKMYGYRLALHDNVKAKRNVFKSLSKFCCIHDESYYVCYELQGAEQDLTKALNRLCSTNTGLTFGAKISLSGKCEGRVILFEADQYPYNCIGPCRFIWKPSQTENKTLWIWLHPSIHKQVKEEFFKIFNLEPSEIDSPLAKKRRFNLEKEAVDEHWKSDKITMTCLKDKLVRFKLLGPTSSSVLGNVLKLVENESFCNQSKIWDSIKFSIKNPSEVCPSTVIGLLVKDPRLTLPKKKAFKKVYELHSMPNLDLDSDTRKAFMCENLSHDLIWDQGYINRLNSNKKPTFEINKIRSNYLIPGTDLTKIEMHSQIPVLLVQNGQTDGLNRIKNGNLMSGWDVILPNSWAMDFWLTLIHFGCKAIGQNELNYLLFESGKYYFLLISSDIVNSVNTKQISHIL</sequence>
<dbReference type="AlphaFoldDB" id="A0A3M7PB88"/>
<feature type="domain" description="POPLD" evidence="6">
    <location>
        <begin position="460"/>
        <end position="502"/>
    </location>
</feature>
<dbReference type="GO" id="GO:0001682">
    <property type="term" value="P:tRNA 5'-leader removal"/>
    <property type="evidence" value="ECO:0007669"/>
    <property type="project" value="InterPro"/>
</dbReference>